<evidence type="ECO:0000256" key="1">
    <source>
        <dbReference type="SAM" id="MobiDB-lite"/>
    </source>
</evidence>
<reference evidence="2 3" key="1">
    <citation type="submission" date="2021-04" db="EMBL/GenBank/DDBJ databases">
        <authorList>
            <person name="Bliznina A."/>
        </authorList>
    </citation>
    <scope>NUCLEOTIDE SEQUENCE [LARGE SCALE GENOMIC DNA]</scope>
</reference>
<feature type="region of interest" description="Disordered" evidence="1">
    <location>
        <begin position="256"/>
        <end position="275"/>
    </location>
</feature>
<dbReference type="EMBL" id="OU015568">
    <property type="protein sequence ID" value="CAG5091398.1"/>
    <property type="molecule type" value="Genomic_DNA"/>
</dbReference>
<dbReference type="Proteomes" id="UP001158576">
    <property type="component" value="Chromosome PAR"/>
</dbReference>
<organism evidence="2 3">
    <name type="scientific">Oikopleura dioica</name>
    <name type="common">Tunicate</name>
    <dbReference type="NCBI Taxonomy" id="34765"/>
    <lineage>
        <taxon>Eukaryota</taxon>
        <taxon>Metazoa</taxon>
        <taxon>Chordata</taxon>
        <taxon>Tunicata</taxon>
        <taxon>Appendicularia</taxon>
        <taxon>Copelata</taxon>
        <taxon>Oikopleuridae</taxon>
        <taxon>Oikopleura</taxon>
    </lineage>
</organism>
<sequence length="275" mass="31006">MIPRKRVPPSYLRDFATGKYLEDKLDGLDEYEVNRLQSEARKPVSSILPSKKKRGRPRKVKLPSTEPTTLTTMTPISAASTQNRPDDPMLNQALVKGGEIDQWTTTVSKKVNQLRGVNEEELKRLNKYDKGSEKTTMAILSPAMISENSGIQFMTQLIAARNPKTGELKFPQELIVNKFPTSTIKMTDLQPGLVQKAPTNLSTQPMIMTNETPGMEEKIQEIQENNPSLSRIPRTTSINERQKKIGLPLDELLQYENPNMPENLKNFQNPEKGSS</sequence>
<keyword evidence="3" id="KW-1185">Reference proteome</keyword>
<feature type="compositionally biased region" description="Polar residues" evidence="1">
    <location>
        <begin position="265"/>
        <end position="275"/>
    </location>
</feature>
<protein>
    <submittedName>
        <fullName evidence="2">Oidioi.mRNA.OKI2018_I69.PAR.g13029.t1.cds</fullName>
    </submittedName>
</protein>
<feature type="region of interest" description="Disordered" evidence="1">
    <location>
        <begin position="40"/>
        <end position="70"/>
    </location>
</feature>
<gene>
    <name evidence="2" type="ORF">OKIOD_LOCUS4587</name>
</gene>
<feature type="compositionally biased region" description="Basic residues" evidence="1">
    <location>
        <begin position="50"/>
        <end position="61"/>
    </location>
</feature>
<evidence type="ECO:0000313" key="3">
    <source>
        <dbReference type="Proteomes" id="UP001158576"/>
    </source>
</evidence>
<name>A0ABN7S694_OIKDI</name>
<proteinExistence type="predicted"/>
<evidence type="ECO:0000313" key="2">
    <source>
        <dbReference type="EMBL" id="CAG5091398.1"/>
    </source>
</evidence>
<accession>A0ABN7S694</accession>